<accession>A0A4C1UT98</accession>
<name>A0A4C1UT98_EUMVA</name>
<dbReference type="EMBL" id="BGZK01000217">
    <property type="protein sequence ID" value="GBP29216.1"/>
    <property type="molecule type" value="Genomic_DNA"/>
</dbReference>
<reference evidence="2 3" key="1">
    <citation type="journal article" date="2019" name="Commun. Biol.">
        <title>The bagworm genome reveals a unique fibroin gene that provides high tensile strength.</title>
        <authorList>
            <person name="Kono N."/>
            <person name="Nakamura H."/>
            <person name="Ohtoshi R."/>
            <person name="Tomita M."/>
            <person name="Numata K."/>
            <person name="Arakawa K."/>
        </authorList>
    </citation>
    <scope>NUCLEOTIDE SEQUENCE [LARGE SCALE GENOMIC DNA]</scope>
</reference>
<dbReference type="AlphaFoldDB" id="A0A4C1UT98"/>
<comment type="caution">
    <text evidence="2">The sequence shown here is derived from an EMBL/GenBank/DDBJ whole genome shotgun (WGS) entry which is preliminary data.</text>
</comment>
<protein>
    <submittedName>
        <fullName evidence="2">Uncharacterized protein</fullName>
    </submittedName>
</protein>
<evidence type="ECO:0000313" key="2">
    <source>
        <dbReference type="EMBL" id="GBP29216.1"/>
    </source>
</evidence>
<sequence>MTDFASYSTSRGVIKFRGRHDTAIAMTQLYVNCRGVFGKTKAFISARSASENVSTGSKKKKIQFTQRRLVECKIKILAVVAAAAAPASAWRGRGRLQLRVSTRRQFELSPVTGRHYDARVGKSPYILFLLVTSLGLRVSTGDGDYPFTDGSPVRLPRRLCYEEKNLCDLRSKKVYRKTISDRPQRSSGEHFTPLRNSRRPRSASARRSPSDWRWTVAE</sequence>
<keyword evidence="3" id="KW-1185">Reference proteome</keyword>
<organism evidence="2 3">
    <name type="scientific">Eumeta variegata</name>
    <name type="common">Bagworm moth</name>
    <name type="synonym">Eumeta japonica</name>
    <dbReference type="NCBI Taxonomy" id="151549"/>
    <lineage>
        <taxon>Eukaryota</taxon>
        <taxon>Metazoa</taxon>
        <taxon>Ecdysozoa</taxon>
        <taxon>Arthropoda</taxon>
        <taxon>Hexapoda</taxon>
        <taxon>Insecta</taxon>
        <taxon>Pterygota</taxon>
        <taxon>Neoptera</taxon>
        <taxon>Endopterygota</taxon>
        <taxon>Lepidoptera</taxon>
        <taxon>Glossata</taxon>
        <taxon>Ditrysia</taxon>
        <taxon>Tineoidea</taxon>
        <taxon>Psychidae</taxon>
        <taxon>Oiketicinae</taxon>
        <taxon>Eumeta</taxon>
    </lineage>
</organism>
<proteinExistence type="predicted"/>
<evidence type="ECO:0000256" key="1">
    <source>
        <dbReference type="SAM" id="MobiDB-lite"/>
    </source>
</evidence>
<feature type="region of interest" description="Disordered" evidence="1">
    <location>
        <begin position="178"/>
        <end position="218"/>
    </location>
</feature>
<dbReference type="Proteomes" id="UP000299102">
    <property type="component" value="Unassembled WGS sequence"/>
</dbReference>
<gene>
    <name evidence="2" type="ORF">EVAR_20578_1</name>
</gene>
<evidence type="ECO:0000313" key="3">
    <source>
        <dbReference type="Proteomes" id="UP000299102"/>
    </source>
</evidence>
<feature type="compositionally biased region" description="Basic and acidic residues" evidence="1">
    <location>
        <begin position="178"/>
        <end position="188"/>
    </location>
</feature>